<dbReference type="GO" id="GO:0018800">
    <property type="term" value="F:5-oxopent-3-ene-1,2,5-tricarboxylate decarboxylase activity"/>
    <property type="evidence" value="ECO:0007669"/>
    <property type="project" value="InterPro"/>
</dbReference>
<dbReference type="Proteomes" id="UP000199444">
    <property type="component" value="Unassembled WGS sequence"/>
</dbReference>
<evidence type="ECO:0000259" key="2">
    <source>
        <dbReference type="Pfam" id="PF01557"/>
    </source>
</evidence>
<dbReference type="GO" id="GO:0046872">
    <property type="term" value="F:metal ion binding"/>
    <property type="evidence" value="ECO:0007669"/>
    <property type="project" value="UniProtKB-KW"/>
</dbReference>
<dbReference type="Gene3D" id="3.90.850.10">
    <property type="entry name" value="Fumarylacetoacetase-like, C-terminal domain"/>
    <property type="match status" value="1"/>
</dbReference>
<dbReference type="InterPro" id="IPR011234">
    <property type="entry name" value="Fumarylacetoacetase-like_C"/>
</dbReference>
<evidence type="ECO:0000313" key="3">
    <source>
        <dbReference type="EMBL" id="SDQ22345.1"/>
    </source>
</evidence>
<dbReference type="PANTHER" id="PTHR11820:SF114">
    <property type="entry name" value="4-HYDROXYPHENYLACETATE CATABOLISM PROTEIN"/>
    <property type="match status" value="1"/>
</dbReference>
<dbReference type="AlphaFoldDB" id="A0A1H0Z4H4"/>
<organism evidence="3 4">
    <name type="scientific">Virgibacillus salinus</name>
    <dbReference type="NCBI Taxonomy" id="553311"/>
    <lineage>
        <taxon>Bacteria</taxon>
        <taxon>Bacillati</taxon>
        <taxon>Bacillota</taxon>
        <taxon>Bacilli</taxon>
        <taxon>Bacillales</taxon>
        <taxon>Bacillaceae</taxon>
        <taxon>Virgibacillus</taxon>
    </lineage>
</organism>
<evidence type="ECO:0000256" key="1">
    <source>
        <dbReference type="ARBA" id="ARBA00022723"/>
    </source>
</evidence>
<reference evidence="3 4" key="1">
    <citation type="submission" date="2016-10" db="EMBL/GenBank/DDBJ databases">
        <authorList>
            <person name="de Groot N.N."/>
        </authorList>
    </citation>
    <scope>NUCLEOTIDE SEQUENCE [LARGE SCALE GENOMIC DNA]</scope>
    <source>
        <strain evidence="3 4">CGMCC 1.10449</strain>
    </source>
</reference>
<dbReference type="PANTHER" id="PTHR11820">
    <property type="entry name" value="ACYLPYRUVASE"/>
    <property type="match status" value="1"/>
</dbReference>
<dbReference type="InterPro" id="IPR012686">
    <property type="entry name" value="HPA_isomer/decarb_N"/>
</dbReference>
<keyword evidence="1" id="KW-0479">Metal-binding</keyword>
<dbReference type="EMBL" id="FNKD01000001">
    <property type="protein sequence ID" value="SDQ22345.1"/>
    <property type="molecule type" value="Genomic_DNA"/>
</dbReference>
<dbReference type="RefSeq" id="WP_092491854.1">
    <property type="nucleotide sequence ID" value="NZ_FNKD01000001.1"/>
</dbReference>
<dbReference type="SUPFAM" id="SSF56529">
    <property type="entry name" value="FAH"/>
    <property type="match status" value="1"/>
</dbReference>
<dbReference type="GO" id="GO:0008704">
    <property type="term" value="F:5-carboxymethyl-2-hydroxymuconate delta-isomerase activity"/>
    <property type="evidence" value="ECO:0007669"/>
    <property type="project" value="InterPro"/>
</dbReference>
<dbReference type="Pfam" id="PF01557">
    <property type="entry name" value="FAA_hydrolase"/>
    <property type="match status" value="1"/>
</dbReference>
<evidence type="ECO:0000313" key="4">
    <source>
        <dbReference type="Proteomes" id="UP000199444"/>
    </source>
</evidence>
<proteinExistence type="predicted"/>
<dbReference type="STRING" id="553311.SAMN05216231_1022"/>
<feature type="domain" description="Fumarylacetoacetase-like C-terminal" evidence="2">
    <location>
        <begin position="14"/>
        <end position="218"/>
    </location>
</feature>
<keyword evidence="4" id="KW-1185">Reference proteome</keyword>
<protein>
    <submittedName>
        <fullName evidence="3">5-carboxy-2-oxohept-3-enedioate decarboxylase HpaG1 subunit</fullName>
    </submittedName>
</protein>
<dbReference type="NCBIfam" id="TIGR02305">
    <property type="entry name" value="HpaG-N-term"/>
    <property type="match status" value="1"/>
</dbReference>
<accession>A0A1H0Z4H4</accession>
<gene>
    <name evidence="3" type="ORF">SAMN05216231_1022</name>
</gene>
<dbReference type="InterPro" id="IPR036663">
    <property type="entry name" value="Fumarylacetoacetase_C_sf"/>
</dbReference>
<name>A0A1H0Z4H4_9BACI</name>
<sequence length="230" mass="25406">MYTAKLKQVYFKGTIYGVLFNFQGQLEAIGKALQEKPYNEPPKRPVLYIKPRNTLNSHRKPVVIPKGESEIQVGAALGVVLGKNATNVSVKDAMDYVDGYTAVNDVSIPHYNFYRPNIKNKVRDGFCPVAPWIVKRTGVANPDQLQIRVYVNGELVQENNTKNLVRSVAQLVSDVSEFMTLIKGDMLLVGVPEEAPLAKAGDEVRIEIDGVGVLENNIINEKDTFTGGDS</sequence>